<dbReference type="AlphaFoldDB" id="A0A8K0K8C5"/>
<dbReference type="Pfam" id="PF08610">
    <property type="entry name" value="Pex16"/>
    <property type="match status" value="1"/>
</dbReference>
<keyword evidence="5" id="KW-1185">Reference proteome</keyword>
<keyword evidence="3" id="KW-0962">Peroxisome biogenesis</keyword>
<proteinExistence type="inferred from homology"/>
<reference evidence="4" key="1">
    <citation type="submission" date="2013-04" db="EMBL/GenBank/DDBJ databases">
        <authorList>
            <person name="Qu J."/>
            <person name="Murali S.C."/>
            <person name="Bandaranaike D."/>
            <person name="Bellair M."/>
            <person name="Blankenburg K."/>
            <person name="Chao H."/>
            <person name="Dinh H."/>
            <person name="Doddapaneni H."/>
            <person name="Downs B."/>
            <person name="Dugan-Rocha S."/>
            <person name="Elkadiri S."/>
            <person name="Gnanaolivu R.D."/>
            <person name="Hernandez B."/>
            <person name="Javaid M."/>
            <person name="Jayaseelan J.C."/>
            <person name="Lee S."/>
            <person name="Li M."/>
            <person name="Ming W."/>
            <person name="Munidasa M."/>
            <person name="Muniz J."/>
            <person name="Nguyen L."/>
            <person name="Ongeri F."/>
            <person name="Osuji N."/>
            <person name="Pu L.-L."/>
            <person name="Puazo M."/>
            <person name="Qu C."/>
            <person name="Quiroz J."/>
            <person name="Raj R."/>
            <person name="Weissenberger G."/>
            <person name="Xin Y."/>
            <person name="Zou X."/>
            <person name="Han Y."/>
            <person name="Richards S."/>
            <person name="Worley K."/>
            <person name="Muzny D."/>
            <person name="Gibbs R."/>
        </authorList>
    </citation>
    <scope>NUCLEOTIDE SEQUENCE</scope>
    <source>
        <strain evidence="4">Sampled in the wild</strain>
    </source>
</reference>
<dbReference type="OrthoDB" id="2021143at2759"/>
<evidence type="ECO:0000313" key="4">
    <source>
        <dbReference type="EMBL" id="KAG8230281.1"/>
    </source>
</evidence>
<dbReference type="EMBL" id="KZ308475">
    <property type="protein sequence ID" value="KAG8230281.1"/>
    <property type="molecule type" value="Genomic_DNA"/>
</dbReference>
<name>A0A8K0K8C5_LADFU</name>
<sequence>MSSLVISLNEAYCSYKDWVSRNPQKSADFETTVKWVSYFVAGRINNSNVVSELIYSLSNLLVLFNDRIIYNSRRTDDRRAGEKLKIFLTVIEYTEVFIEISAKKIRGNKGKWAIVIIIQLIKCISKLLLLFHYRERITLSPSIPPLMRSEFIHTQTSELNRTQVNSSAFSLKSGRIIRTVSSAPPMHTRSWSPPLLPPNNNVEQFRQGIKGALPLSLRIAEVMYVIKPICYLASLFSNDDKNWKPWLLSLGIDLISLKLNHYGRRNNMSNEERKELSRRTIALVLYLLRSPYYERISSGPINSTLNVLSANVPFAGHICRPIAHYLPEWQRTFFYMWSN</sequence>
<comment type="subcellular location">
    <subcellularLocation>
        <location evidence="3">Peroxisome membrane</location>
    </subcellularLocation>
</comment>
<organism evidence="4 5">
    <name type="scientific">Ladona fulva</name>
    <name type="common">Scarce chaser dragonfly</name>
    <name type="synonym">Libellula fulva</name>
    <dbReference type="NCBI Taxonomy" id="123851"/>
    <lineage>
        <taxon>Eukaryota</taxon>
        <taxon>Metazoa</taxon>
        <taxon>Ecdysozoa</taxon>
        <taxon>Arthropoda</taxon>
        <taxon>Hexapoda</taxon>
        <taxon>Insecta</taxon>
        <taxon>Pterygota</taxon>
        <taxon>Palaeoptera</taxon>
        <taxon>Odonata</taxon>
        <taxon>Epiprocta</taxon>
        <taxon>Anisoptera</taxon>
        <taxon>Libelluloidea</taxon>
        <taxon>Libellulidae</taxon>
        <taxon>Ladona</taxon>
    </lineage>
</organism>
<reference evidence="4" key="2">
    <citation type="submission" date="2017-10" db="EMBL/GenBank/DDBJ databases">
        <title>Ladona fulva Genome sequencing and assembly.</title>
        <authorList>
            <person name="Murali S."/>
            <person name="Richards S."/>
            <person name="Bandaranaike D."/>
            <person name="Bellair M."/>
            <person name="Blankenburg K."/>
            <person name="Chao H."/>
            <person name="Dinh H."/>
            <person name="Doddapaneni H."/>
            <person name="Dugan-Rocha S."/>
            <person name="Elkadiri S."/>
            <person name="Gnanaolivu R."/>
            <person name="Hernandez B."/>
            <person name="Skinner E."/>
            <person name="Javaid M."/>
            <person name="Lee S."/>
            <person name="Li M."/>
            <person name="Ming W."/>
            <person name="Munidasa M."/>
            <person name="Muniz J."/>
            <person name="Nguyen L."/>
            <person name="Hughes D."/>
            <person name="Osuji N."/>
            <person name="Pu L.-L."/>
            <person name="Puazo M."/>
            <person name="Qu C."/>
            <person name="Quiroz J."/>
            <person name="Raj R."/>
            <person name="Weissenberger G."/>
            <person name="Xin Y."/>
            <person name="Zou X."/>
            <person name="Han Y."/>
            <person name="Worley K."/>
            <person name="Muzny D."/>
            <person name="Gibbs R."/>
        </authorList>
    </citation>
    <scope>NUCLEOTIDE SEQUENCE</scope>
    <source>
        <strain evidence="4">Sampled in the wild</strain>
    </source>
</reference>
<dbReference type="PANTHER" id="PTHR13299">
    <property type="entry name" value="PEROXISOMAL MEMBRANE PROTEIN PEX16"/>
    <property type="match status" value="1"/>
</dbReference>
<dbReference type="InterPro" id="IPR013919">
    <property type="entry name" value="Pex16"/>
</dbReference>
<evidence type="ECO:0000256" key="1">
    <source>
        <dbReference type="ARBA" id="ARBA00009505"/>
    </source>
</evidence>
<keyword evidence="3" id="KW-0576">Peroxisome</keyword>
<evidence type="ECO:0000256" key="3">
    <source>
        <dbReference type="RuleBase" id="RU365003"/>
    </source>
</evidence>
<dbReference type="Proteomes" id="UP000792457">
    <property type="component" value="Unassembled WGS sequence"/>
</dbReference>
<accession>A0A8K0K8C5</accession>
<protein>
    <recommendedName>
        <fullName evidence="2 3">Peroxisomal membrane protein PEX16</fullName>
    </recommendedName>
</protein>
<dbReference type="GO" id="GO:0005778">
    <property type="term" value="C:peroxisomal membrane"/>
    <property type="evidence" value="ECO:0007669"/>
    <property type="project" value="UniProtKB-SubCell"/>
</dbReference>
<dbReference type="GO" id="GO:0007031">
    <property type="term" value="P:peroxisome organization"/>
    <property type="evidence" value="ECO:0007669"/>
    <property type="project" value="UniProtKB-KW"/>
</dbReference>
<evidence type="ECO:0000256" key="2">
    <source>
        <dbReference type="ARBA" id="ARBA00018577"/>
    </source>
</evidence>
<evidence type="ECO:0000313" key="5">
    <source>
        <dbReference type="Proteomes" id="UP000792457"/>
    </source>
</evidence>
<comment type="similarity">
    <text evidence="1 3">Belongs to the peroxin-16 family.</text>
</comment>
<comment type="caution">
    <text evidence="4">The sequence shown here is derived from an EMBL/GenBank/DDBJ whole genome shotgun (WGS) entry which is preliminary data.</text>
</comment>
<dbReference type="PANTHER" id="PTHR13299:SF0">
    <property type="entry name" value="PEROXISOMAL MEMBRANE PROTEIN PEX16"/>
    <property type="match status" value="1"/>
</dbReference>
<gene>
    <name evidence="4" type="ORF">J437_LFUL009454</name>
</gene>